<proteinExistence type="predicted"/>
<accession>A0A7Z7IYE2</accession>
<protein>
    <submittedName>
        <fullName evidence="1">Uncharacterized protein</fullName>
    </submittedName>
</protein>
<organism evidence="1 2">
    <name type="scientific">Xanthomonas campestris pv. phaseoli</name>
    <dbReference type="NCBI Taxonomy" id="317013"/>
    <lineage>
        <taxon>Bacteria</taxon>
        <taxon>Pseudomonadati</taxon>
        <taxon>Pseudomonadota</taxon>
        <taxon>Gammaproteobacteria</taxon>
        <taxon>Lysobacterales</taxon>
        <taxon>Lysobacteraceae</taxon>
        <taxon>Xanthomonas</taxon>
    </lineage>
</organism>
<dbReference type="AlphaFoldDB" id="A0A7Z7IYE2"/>
<gene>
    <name evidence="1" type="ORF">XFF6991_150284</name>
</gene>
<comment type="caution">
    <text evidence="1">The sequence shown here is derived from an EMBL/GenBank/DDBJ whole genome shotgun (WGS) entry which is preliminary data.</text>
</comment>
<reference evidence="1 2" key="1">
    <citation type="submission" date="2017-10" db="EMBL/GenBank/DDBJ databases">
        <authorList>
            <person name="Regsiter A."/>
            <person name="William W."/>
        </authorList>
    </citation>
    <scope>NUCLEOTIDE SEQUENCE [LARGE SCALE GENOMIC DNA]</scope>
    <source>
        <strain evidence="1 2">CFBP6991</strain>
    </source>
</reference>
<sequence length="217" mass="23393">MSIIEEVRSALDRGKAVSSAEAAALHAKMHGELAKAIEKRDRIAVAGPRAPNNGPAYRQVLLSGTNEQVAAMQREFDELCIEADRARALCDSLQQLKAVLLLKEADEGLPSLQQELVDAVTAAEECQRALESALDQVEGVYLQISQARGQLNTASIAATAEQSAEVKTIRRLVALAPFSQRQRVSMYRGAVHGDNIGHMEDKQDGELEGIAAAGWHA</sequence>
<dbReference type="EMBL" id="OCZC01000043">
    <property type="protein sequence ID" value="SOO22523.1"/>
    <property type="molecule type" value="Genomic_DNA"/>
</dbReference>
<dbReference type="Proteomes" id="UP000234345">
    <property type="component" value="Unassembled WGS sequence"/>
</dbReference>
<name>A0A7Z7IYE2_XANCH</name>
<evidence type="ECO:0000313" key="2">
    <source>
        <dbReference type="Proteomes" id="UP000234345"/>
    </source>
</evidence>
<evidence type="ECO:0000313" key="1">
    <source>
        <dbReference type="EMBL" id="SOO22523.1"/>
    </source>
</evidence>